<evidence type="ECO:0000256" key="2">
    <source>
        <dbReference type="ARBA" id="ARBA00022598"/>
    </source>
</evidence>
<dbReference type="InterPro" id="IPR020845">
    <property type="entry name" value="AMP-binding_CS"/>
</dbReference>
<dbReference type="STRING" id="94208.A0A2S4L0P8"/>
<keyword evidence="2" id="KW-0436">Ligase</keyword>
<dbReference type="Proteomes" id="UP000237481">
    <property type="component" value="Unassembled WGS sequence"/>
</dbReference>
<keyword evidence="7" id="KW-1185">Reference proteome</keyword>
<protein>
    <recommendedName>
        <fullName evidence="8">Peroxisomal-coenzyme A synthetase</fullName>
    </recommendedName>
</protein>
<dbReference type="Gene3D" id="3.30.300.30">
    <property type="match status" value="1"/>
</dbReference>
<dbReference type="OrthoDB" id="3633556at2759"/>
<proteinExistence type="inferred from homology"/>
<evidence type="ECO:0008006" key="8">
    <source>
        <dbReference type="Google" id="ProtNLM"/>
    </source>
</evidence>
<organism evidence="6 7">
    <name type="scientific">Tolypocladium paradoxum</name>
    <dbReference type="NCBI Taxonomy" id="94208"/>
    <lineage>
        <taxon>Eukaryota</taxon>
        <taxon>Fungi</taxon>
        <taxon>Dikarya</taxon>
        <taxon>Ascomycota</taxon>
        <taxon>Pezizomycotina</taxon>
        <taxon>Sordariomycetes</taxon>
        <taxon>Hypocreomycetidae</taxon>
        <taxon>Hypocreales</taxon>
        <taxon>Ophiocordycipitaceae</taxon>
        <taxon>Tolypocladium</taxon>
    </lineage>
</organism>
<dbReference type="Gene3D" id="3.40.50.12780">
    <property type="entry name" value="N-terminal domain of ligase-like"/>
    <property type="match status" value="1"/>
</dbReference>
<dbReference type="Pfam" id="PF13193">
    <property type="entry name" value="AMP-binding_C"/>
    <property type="match status" value="1"/>
</dbReference>
<feature type="domain" description="AMP-dependent synthetase/ligase" evidence="4">
    <location>
        <begin position="18"/>
        <end position="423"/>
    </location>
</feature>
<name>A0A2S4L0P8_9HYPO</name>
<dbReference type="Pfam" id="PF00501">
    <property type="entry name" value="AMP-binding"/>
    <property type="match status" value="1"/>
</dbReference>
<dbReference type="InterPro" id="IPR045851">
    <property type="entry name" value="AMP-bd_C_sf"/>
</dbReference>
<dbReference type="AlphaFoldDB" id="A0A2S4L0P8"/>
<dbReference type="InterPro" id="IPR042099">
    <property type="entry name" value="ANL_N_sf"/>
</dbReference>
<dbReference type="PANTHER" id="PTHR43201:SF5">
    <property type="entry name" value="MEDIUM-CHAIN ACYL-COA LIGASE ACSF2, MITOCHONDRIAL"/>
    <property type="match status" value="1"/>
</dbReference>
<dbReference type="SUPFAM" id="SSF56801">
    <property type="entry name" value="Acetyl-CoA synthetase-like"/>
    <property type="match status" value="1"/>
</dbReference>
<evidence type="ECO:0000313" key="7">
    <source>
        <dbReference type="Proteomes" id="UP000237481"/>
    </source>
</evidence>
<evidence type="ECO:0000259" key="5">
    <source>
        <dbReference type="Pfam" id="PF13193"/>
    </source>
</evidence>
<reference evidence="6 7" key="1">
    <citation type="submission" date="2018-01" db="EMBL/GenBank/DDBJ databases">
        <title>Harnessing the power of phylogenomics to disentangle the directionality and signatures of interkingdom host jumping in the parasitic fungal genus Tolypocladium.</title>
        <authorList>
            <person name="Quandt C.A."/>
            <person name="Patterson W."/>
            <person name="Spatafora J.W."/>
        </authorList>
    </citation>
    <scope>NUCLEOTIDE SEQUENCE [LARGE SCALE GENOMIC DNA]</scope>
    <source>
        <strain evidence="6 7">NRBC 100945</strain>
    </source>
</reference>
<evidence type="ECO:0000259" key="4">
    <source>
        <dbReference type="Pfam" id="PF00501"/>
    </source>
</evidence>
<gene>
    <name evidence="6" type="ORF">TPAR_03799</name>
</gene>
<evidence type="ECO:0000256" key="1">
    <source>
        <dbReference type="ARBA" id="ARBA00006432"/>
    </source>
</evidence>
<evidence type="ECO:0000313" key="6">
    <source>
        <dbReference type="EMBL" id="POR35975.1"/>
    </source>
</evidence>
<comment type="similarity">
    <text evidence="1">Belongs to the ATP-dependent AMP-binding enzyme family.</text>
</comment>
<dbReference type="InterPro" id="IPR025110">
    <property type="entry name" value="AMP-bd_C"/>
</dbReference>
<dbReference type="InterPro" id="IPR000873">
    <property type="entry name" value="AMP-dep_synth/lig_dom"/>
</dbReference>
<dbReference type="GO" id="GO:0031956">
    <property type="term" value="F:medium-chain fatty acid-CoA ligase activity"/>
    <property type="evidence" value="ECO:0007669"/>
    <property type="project" value="TreeGrafter"/>
</dbReference>
<accession>A0A2S4L0P8</accession>
<dbReference type="EMBL" id="PKSG01000373">
    <property type="protein sequence ID" value="POR35975.1"/>
    <property type="molecule type" value="Genomic_DNA"/>
</dbReference>
<evidence type="ECO:0000256" key="3">
    <source>
        <dbReference type="SAM" id="MobiDB-lite"/>
    </source>
</evidence>
<comment type="caution">
    <text evidence="6">The sequence shown here is derived from an EMBL/GenBank/DDBJ whole genome shotgun (WGS) entry which is preliminary data.</text>
</comment>
<feature type="domain" description="AMP-binding enzyme C-terminal" evidence="5">
    <location>
        <begin position="475"/>
        <end position="555"/>
    </location>
</feature>
<dbReference type="GO" id="GO:0006631">
    <property type="term" value="P:fatty acid metabolic process"/>
    <property type="evidence" value="ECO:0007669"/>
    <property type="project" value="TreeGrafter"/>
</dbReference>
<sequence length="570" mass="60933">MATHSNVLVLPANSESDDSPAVIHPSKGSASPPTVSYAQLAAITRSLQLDLAHAGITKASRVAIVLPNGLEFVAVFLAIVRQRGVAAPLSPQYTQSEFKDVFSRMEPELVVMLPATPDSDDGSSLAAPGVQAALELGVRVALCRRKCEAKGGVEPGLRLDLELLEVGDIAPTAAATEAIVFSRNDVWSEDKALMLFTSGTTGAPKSVLLSHTNLLVAMRIIIANHKLSPADRTFIITPLYHIIGVCGSLLVTLFSGGCVVIPESLPGAFWQQCADYGITWFHGVPTIHRLLLGFRRPGGRVPSQLRFLRCGGSEMPPDLHESLVALGPQLLEVYGMTETAPAIFCNRLTEADDAVMRRRGHYPIPDAVDVVILPSEVLSREAGDDARNGAAAAAAGDMITRLTKEPGVIGEVCLRGKNVMDGYTNSPEANAEAFLSNGYFRTGDLGAIQPDGYLRLVGRIKEVINKGGTKIGPAEVEHVALSHGSVGEAACFRIADKVYGDEIGLAVTLRPHLEGEVGPITAVDLKRHIRQHLTAFKVPKKIVFVDAIPYNRTGKPLRTQLAQRFAKGLL</sequence>
<dbReference type="PROSITE" id="PS00455">
    <property type="entry name" value="AMP_BINDING"/>
    <property type="match status" value="1"/>
</dbReference>
<feature type="region of interest" description="Disordered" evidence="3">
    <location>
        <begin position="1"/>
        <end position="32"/>
    </location>
</feature>
<dbReference type="PANTHER" id="PTHR43201">
    <property type="entry name" value="ACYL-COA SYNTHETASE"/>
    <property type="match status" value="1"/>
</dbReference>